<evidence type="ECO:0000256" key="3">
    <source>
        <dbReference type="SAM" id="MobiDB-lite"/>
    </source>
</evidence>
<sequence>MGVVPAARPTGGAACGALARAAASDRGLPAPSASMASATAAESGSSAGGSSNSLSKWRQAAGRRGHQRRQPAGVQQGLVLLLAAAALMVVLGCSAADPATPAGPDGGGREAARRHTRRHLLTAAGAGNFTAPAVAANSSGSGSAIPGATSNANSNNSSSGNPTSGAAGGSAGSSAGEALPGRAASPTAAAVPPPPVAAAALPKVGPVEEAPGGADRIPPSPPPKTPAAQPPTASGGSTNSSSNSSSSSSTPTMPGGAAEPANSTTSTNATTAAARCWVATRDFPVRVCVAWTDDCRLANASEVERCNMCSKGWGAYASQQACLDAGGGGFEPAAAGIDPATYPAPPASPYANTCGYNPGSRSRSSSSPCPHLLPDVTLWEAAASWPATGTNPGGVPAPGSAVVLPPNRRIMITGCSLRGAAGVANRFASIRIPASSELIFDDSDISLLVGALYVYGRLRAGGEGCRLAAPLGITFMPAAGVPESDLGITVLPGGGLDLHGADTSPTWTRLAASVKPGNNWVSLRDPVPAWKPGQLFFVATSIYRDEYENQNEVLSIRSASADGRTLITNEYFAYLHYGGPEYQSEVGLLSRSITLRSWPGSGATARGGHVRIMGQGRLEGVLGYRLGQLNVLGAYPFHWHNAGDASSGVSYARDCAVYASFYRCFVIHGTSGLTLSDNVAFHAAGSCYYLEDGVEENNLLRRNLGAFVHVIGNPAGGVTQSGELFVQGPNLAHPADAAAGVFYAANPNNAFKDNAASGGFAGFNFPVLPAPIGDHRWMASSLTPSRRPLKLFDGNTAHSSGYFWIMAGGIYVGGTLWVNDADGGKLYYSSGRYEMDTRDDTGTALGFHVLTNNKVWLAQWGLSHWGARVRVSGWEAHDCVRGANVFGLAQLSNAYINGRSANADAKYPAGDHDPIAGFRWYDTRVMTVLTNVTFANYPYTPPAAPGGLLGQSVWFTMVHSDEYKPAYISASRNITYRAVDGRALVSNPPQSTGASRFFNWIDHDGSATLRGRPTLVASWPTWWNLGPDCSWQPLGGVYFCDYHPWRTVGRLEVRVPGFTVPVDSGGAFPPDPAYGLGYVAAFGHRGGDARNMTITRNEGITGVSGAGGWYLHLDAGVTPALQVFLTQVPPGTSILFATRYPAGTTFSVSRQFLWYPALSGAVSPAASLQEVLDGAGDRYWFSGKHLYIKITDPGDGSVDPPFSVDGAAVWGTRYFSAWYWVNITRLAGGQDPYAACAWVSGTPPAGGFAPNPLAPGARFCPLAADPATDVPDAPPAAYNSWTDPFCTDVAPPGSQLTCAQVAAQGQCGSSAIRAPADPHAAVIGGYCAVSCGRCVQGARACVDRVPPGGMSCAQRRAVGNCGSDWMRAGSWCAASCGYCTPAQPLPPLPPAPTCTDVRVPPGTYTCKQQLDWGQCSQPWMAANGWCAATCGLCAASPAPPPPQPSPSPPPPAGCYDVTPPGGYSCAQQAGWGKCAADFIRLNNYCAATCGACTTTGGSGGGGGTSCTDVTPPGGYSCAQQAAWGKCGDGFMLPYGYCAVTCGRCSAAGAGAASCYDVQPPGGYSCAQQAGWGKCGYSDVMMPTGYCAATCGRCSSTSTSSAGSSSSPSPSSNLLGNSLLGSSSLDNWLFATAASTEADSARASVAGSSSRSPGGSTAAAVSPGTPAARQAAAAAPGFVLHPDSSAPPSPATAATASAAPPAAATTASNSTVGSVTAARTAAVAATTSPPAAQAAATPAASPAAAAPQRFGANSSYAPYQTALWVASAASLSTGTFAVDTARAWAALAAAASAPTPTTSSTVSSTNSSLVNSSAAAAGSAGSSTAPALQPQPAPQQQTPTKAASVATGGVPATKGSPAPLPFSPSPSPAAAAVAPQPFTISSNGSGGGGGAASGAFNSAAVAVSALSASSAGAATAATTAAAAAANSAAGSASSSAPPSAGGVMAAAGGGATPPALNPTFDEAFNPFENTTSIASPGSPLAAAKPAFYSAWLSSSGSNSAAGSNGGSSSTGSFSSASADDDWVGGVSGGGSSSSSTPGVGVVGSDGTFFGLPLLPWASFANNGSANSSSAGGGSK</sequence>
<dbReference type="OrthoDB" id="2014213at2759"/>
<dbReference type="Pfam" id="PF10162">
    <property type="entry name" value="G8"/>
    <property type="match status" value="1"/>
</dbReference>
<evidence type="ECO:0000313" key="5">
    <source>
        <dbReference type="EMBL" id="KAG2427679.1"/>
    </source>
</evidence>
<feature type="compositionally biased region" description="Low complexity" evidence="3">
    <location>
        <begin position="136"/>
        <end position="165"/>
    </location>
</feature>
<comment type="caution">
    <text evidence="5">The sequence shown here is derived from an EMBL/GenBank/DDBJ whole genome shotgun (WGS) entry which is preliminary data.</text>
</comment>
<gene>
    <name evidence="5" type="ORF">HXX76_012328</name>
</gene>
<feature type="compositionally biased region" description="Pro residues" evidence="3">
    <location>
        <begin position="1857"/>
        <end position="1866"/>
    </location>
</feature>
<feature type="region of interest" description="Disordered" evidence="3">
    <location>
        <begin position="1814"/>
        <end position="1871"/>
    </location>
</feature>
<accession>A0A835VW47</accession>
<feature type="region of interest" description="Disordered" evidence="3">
    <location>
        <begin position="27"/>
        <end position="71"/>
    </location>
</feature>
<dbReference type="InterPro" id="IPR003582">
    <property type="entry name" value="ShKT_dom"/>
</dbReference>
<dbReference type="Pfam" id="PF24606">
    <property type="entry name" value="CEMIP_beta-hel"/>
    <property type="match status" value="1"/>
</dbReference>
<dbReference type="InterPro" id="IPR055401">
    <property type="entry name" value="CEMIP_beta-hel_dom"/>
</dbReference>
<dbReference type="InterPro" id="IPR052334">
    <property type="entry name" value="G8_domain-comF-like"/>
</dbReference>
<reference evidence="5" key="1">
    <citation type="journal article" date="2020" name="bioRxiv">
        <title>Comparative genomics of Chlamydomonas.</title>
        <authorList>
            <person name="Craig R.J."/>
            <person name="Hasan A.R."/>
            <person name="Ness R.W."/>
            <person name="Keightley P.D."/>
        </authorList>
    </citation>
    <scope>NUCLEOTIDE SEQUENCE</scope>
    <source>
        <strain evidence="5">SAG 7.73</strain>
    </source>
</reference>
<evidence type="ECO:0000256" key="1">
    <source>
        <dbReference type="ARBA" id="ARBA00023180"/>
    </source>
</evidence>
<organism evidence="5 6">
    <name type="scientific">Chlamydomonas incerta</name>
    <dbReference type="NCBI Taxonomy" id="51695"/>
    <lineage>
        <taxon>Eukaryota</taxon>
        <taxon>Viridiplantae</taxon>
        <taxon>Chlorophyta</taxon>
        <taxon>core chlorophytes</taxon>
        <taxon>Chlorophyceae</taxon>
        <taxon>CS clade</taxon>
        <taxon>Chlamydomonadales</taxon>
        <taxon>Chlamydomonadaceae</taxon>
        <taxon>Chlamydomonas</taxon>
    </lineage>
</organism>
<evidence type="ECO:0000256" key="2">
    <source>
        <dbReference type="ARBA" id="ARBA00038413"/>
    </source>
</evidence>
<comment type="similarity">
    <text evidence="2">Belongs to the comF family.</text>
</comment>
<feature type="compositionally biased region" description="Low complexity" evidence="3">
    <location>
        <begin position="30"/>
        <end position="60"/>
    </location>
</feature>
<keyword evidence="6" id="KW-1185">Reference proteome</keyword>
<dbReference type="PROSITE" id="PS51484">
    <property type="entry name" value="G8"/>
    <property type="match status" value="1"/>
</dbReference>
<keyword evidence="1" id="KW-0325">Glycoprotein</keyword>
<feature type="domain" description="G8" evidence="4">
    <location>
        <begin position="383"/>
        <end position="512"/>
    </location>
</feature>
<evidence type="ECO:0000313" key="6">
    <source>
        <dbReference type="Proteomes" id="UP000650467"/>
    </source>
</evidence>
<name>A0A835VW47_CHLIN</name>
<evidence type="ECO:0000259" key="4">
    <source>
        <dbReference type="PROSITE" id="PS51484"/>
    </source>
</evidence>
<feature type="compositionally biased region" description="Pro residues" evidence="3">
    <location>
        <begin position="218"/>
        <end position="229"/>
    </location>
</feature>
<feature type="compositionally biased region" description="Low complexity" evidence="3">
    <location>
        <begin position="1814"/>
        <end position="1842"/>
    </location>
</feature>
<protein>
    <recommendedName>
        <fullName evidence="4">G8 domain-containing protein</fullName>
    </recommendedName>
</protein>
<dbReference type="Proteomes" id="UP000650467">
    <property type="component" value="Unassembled WGS sequence"/>
</dbReference>
<dbReference type="SMART" id="SM01225">
    <property type="entry name" value="G8"/>
    <property type="match status" value="1"/>
</dbReference>
<feature type="region of interest" description="Disordered" evidence="3">
    <location>
        <begin position="136"/>
        <end position="268"/>
    </location>
</feature>
<dbReference type="PANTHER" id="PTHR47687:SF4">
    <property type="entry name" value="G8 DOMAIN-CONTAINING PROTEIN DDB_G0286311-RELATED"/>
    <property type="match status" value="1"/>
</dbReference>
<dbReference type="SMART" id="SM00254">
    <property type="entry name" value="ShKT"/>
    <property type="match status" value="6"/>
</dbReference>
<dbReference type="PANTHER" id="PTHR47687">
    <property type="entry name" value="G8 DOMAIN-CONTAINING PROTEIN DDB_G0288475-RELATED"/>
    <property type="match status" value="1"/>
</dbReference>
<dbReference type="InterPro" id="IPR019316">
    <property type="entry name" value="G8_domain"/>
</dbReference>
<proteinExistence type="inferred from homology"/>
<feature type="compositionally biased region" description="Low complexity" evidence="3">
    <location>
        <begin position="230"/>
        <end position="250"/>
    </location>
</feature>
<feature type="region of interest" description="Disordered" evidence="3">
    <location>
        <begin position="1643"/>
        <end position="1697"/>
    </location>
</feature>
<feature type="compositionally biased region" description="Low complexity" evidence="3">
    <location>
        <begin position="172"/>
        <end position="190"/>
    </location>
</feature>
<feature type="compositionally biased region" description="Low complexity" evidence="3">
    <location>
        <begin position="1643"/>
        <end position="1659"/>
    </location>
</feature>
<dbReference type="EMBL" id="JAEHOC010000039">
    <property type="protein sequence ID" value="KAG2427679.1"/>
    <property type="molecule type" value="Genomic_DNA"/>
</dbReference>
<feature type="compositionally biased region" description="Low complexity" evidence="3">
    <location>
        <begin position="197"/>
        <end position="207"/>
    </location>
</feature>